<gene>
    <name evidence="9" type="ORF">ENK44_01250</name>
</gene>
<dbReference type="InterPro" id="IPR036890">
    <property type="entry name" value="HATPase_C_sf"/>
</dbReference>
<organism evidence="9">
    <name type="scientific">Caldithrix abyssi</name>
    <dbReference type="NCBI Taxonomy" id="187145"/>
    <lineage>
        <taxon>Bacteria</taxon>
        <taxon>Pseudomonadati</taxon>
        <taxon>Calditrichota</taxon>
        <taxon>Calditrichia</taxon>
        <taxon>Calditrichales</taxon>
        <taxon>Calditrichaceae</taxon>
        <taxon>Caldithrix</taxon>
    </lineage>
</organism>
<protein>
    <recommendedName>
        <fullName evidence="2">histidine kinase</fullName>
        <ecNumber evidence="2">2.7.13.3</ecNumber>
    </recommendedName>
</protein>
<dbReference type="PRINTS" id="PR00344">
    <property type="entry name" value="BCTRLSENSOR"/>
</dbReference>
<name>A0A7V4WTZ6_CALAY</name>
<evidence type="ECO:0000256" key="4">
    <source>
        <dbReference type="ARBA" id="ARBA00022741"/>
    </source>
</evidence>
<dbReference type="PROSITE" id="PS50109">
    <property type="entry name" value="HIS_KIN"/>
    <property type="match status" value="1"/>
</dbReference>
<dbReference type="InterPro" id="IPR005467">
    <property type="entry name" value="His_kinase_dom"/>
</dbReference>
<evidence type="ECO:0000256" key="3">
    <source>
        <dbReference type="ARBA" id="ARBA00022679"/>
    </source>
</evidence>
<dbReference type="GO" id="GO:0004673">
    <property type="term" value="F:protein histidine kinase activity"/>
    <property type="evidence" value="ECO:0007669"/>
    <property type="project" value="UniProtKB-EC"/>
</dbReference>
<sequence>MSRMITNYLTFIGKASDMDEIARLTGVYLNRNNLLDRFQIIKHRVHPRPYRLLFSAPEDNTAMDWINSFSACPRAELLNHRVSFENASFFFVPAYQEQKEGYLIRIDRDSDTADLDEIISAWKNCNMMAANLQKQTTTKFVEEQGNLISQLVHDVQAIILLNESVQKPDELRNRLRYQRKVNQNITTFVRDTELLKIPVSIKDMIRSALELLGENRELVKILSVPSDTTIELDTELFARAFNEVVKNAIFHNKDRKVEIGVNIEREPSISPLSRLNWIKITITDNGKGIPADFLPMVKAPFFTTRKQDGAAGFGLALAEKIINAHSGYLEIDSTPRQGARVTIYLPESE</sequence>
<evidence type="ECO:0000313" key="9">
    <source>
        <dbReference type="EMBL" id="HGY54303.1"/>
    </source>
</evidence>
<keyword evidence="5 9" id="KW-0418">Kinase</keyword>
<evidence type="ECO:0000256" key="2">
    <source>
        <dbReference type="ARBA" id="ARBA00012438"/>
    </source>
</evidence>
<evidence type="ECO:0000256" key="5">
    <source>
        <dbReference type="ARBA" id="ARBA00022777"/>
    </source>
</evidence>
<evidence type="ECO:0000259" key="8">
    <source>
        <dbReference type="PROSITE" id="PS50109"/>
    </source>
</evidence>
<reference evidence="9" key="1">
    <citation type="journal article" date="2020" name="mSystems">
        <title>Genome- and Community-Level Interaction Insights into Carbon Utilization and Element Cycling Functions of Hydrothermarchaeota in Hydrothermal Sediment.</title>
        <authorList>
            <person name="Zhou Z."/>
            <person name="Liu Y."/>
            <person name="Xu W."/>
            <person name="Pan J."/>
            <person name="Luo Z.H."/>
            <person name="Li M."/>
        </authorList>
    </citation>
    <scope>NUCLEOTIDE SEQUENCE [LARGE SCALE GENOMIC DNA]</scope>
    <source>
        <strain evidence="9">HyVt-577</strain>
    </source>
</reference>
<accession>A0A7V4WTZ6</accession>
<dbReference type="SMART" id="SM00387">
    <property type="entry name" value="HATPase_c"/>
    <property type="match status" value="1"/>
</dbReference>
<dbReference type="EMBL" id="DRQG01000015">
    <property type="protein sequence ID" value="HGY54303.1"/>
    <property type="molecule type" value="Genomic_DNA"/>
</dbReference>
<dbReference type="Pfam" id="PF02518">
    <property type="entry name" value="HATPase_c"/>
    <property type="match status" value="1"/>
</dbReference>
<keyword evidence="3" id="KW-0808">Transferase</keyword>
<dbReference type="Proteomes" id="UP000885779">
    <property type="component" value="Unassembled WGS sequence"/>
</dbReference>
<dbReference type="SUPFAM" id="SSF55874">
    <property type="entry name" value="ATPase domain of HSP90 chaperone/DNA topoisomerase II/histidine kinase"/>
    <property type="match status" value="1"/>
</dbReference>
<comment type="caution">
    <text evidence="9">The sequence shown here is derived from an EMBL/GenBank/DDBJ whole genome shotgun (WGS) entry which is preliminary data.</text>
</comment>
<dbReference type="AlphaFoldDB" id="A0A7V4WTZ6"/>
<dbReference type="Gene3D" id="3.30.565.10">
    <property type="entry name" value="Histidine kinase-like ATPase, C-terminal domain"/>
    <property type="match status" value="1"/>
</dbReference>
<evidence type="ECO:0000256" key="7">
    <source>
        <dbReference type="ARBA" id="ARBA00023012"/>
    </source>
</evidence>
<evidence type="ECO:0000256" key="1">
    <source>
        <dbReference type="ARBA" id="ARBA00000085"/>
    </source>
</evidence>
<dbReference type="InterPro" id="IPR003594">
    <property type="entry name" value="HATPase_dom"/>
</dbReference>
<comment type="catalytic activity">
    <reaction evidence="1">
        <text>ATP + protein L-histidine = ADP + protein N-phospho-L-histidine.</text>
        <dbReference type="EC" id="2.7.13.3"/>
    </reaction>
</comment>
<dbReference type="EC" id="2.7.13.3" evidence="2"/>
<evidence type="ECO:0000256" key="6">
    <source>
        <dbReference type="ARBA" id="ARBA00022840"/>
    </source>
</evidence>
<dbReference type="PANTHER" id="PTHR43065:SF46">
    <property type="entry name" value="C4-DICARBOXYLATE TRANSPORT SENSOR PROTEIN DCTB"/>
    <property type="match status" value="1"/>
</dbReference>
<dbReference type="GO" id="GO:0000160">
    <property type="term" value="P:phosphorelay signal transduction system"/>
    <property type="evidence" value="ECO:0007669"/>
    <property type="project" value="UniProtKB-KW"/>
</dbReference>
<keyword evidence="4" id="KW-0547">Nucleotide-binding</keyword>
<keyword evidence="7" id="KW-0902">Two-component regulatory system</keyword>
<dbReference type="GO" id="GO:0005524">
    <property type="term" value="F:ATP binding"/>
    <property type="evidence" value="ECO:0007669"/>
    <property type="project" value="UniProtKB-KW"/>
</dbReference>
<dbReference type="InterPro" id="IPR004358">
    <property type="entry name" value="Sig_transdc_His_kin-like_C"/>
</dbReference>
<feature type="domain" description="Histidine kinase" evidence="8">
    <location>
        <begin position="146"/>
        <end position="349"/>
    </location>
</feature>
<dbReference type="CDD" id="cd00075">
    <property type="entry name" value="HATPase"/>
    <property type="match status" value="1"/>
</dbReference>
<proteinExistence type="predicted"/>
<dbReference type="PANTHER" id="PTHR43065">
    <property type="entry name" value="SENSOR HISTIDINE KINASE"/>
    <property type="match status" value="1"/>
</dbReference>
<keyword evidence="6" id="KW-0067">ATP-binding</keyword>